<gene>
    <name evidence="4" type="ORF">UC34_06880</name>
</gene>
<evidence type="ECO:0000313" key="4">
    <source>
        <dbReference type="EMBL" id="AJP56787.1"/>
    </source>
</evidence>
<dbReference type="RefSeq" id="WP_044454857.1">
    <property type="nucleotide sequence ID" value="NZ_CP010897.2"/>
</dbReference>
<accession>A0ABM5SWA7</accession>
<reference evidence="5" key="1">
    <citation type="submission" date="2015-02" db="EMBL/GenBank/DDBJ databases">
        <title>Complete Genome Sequencing of Pandoraea vervacti NS15 sp. nov.</title>
        <authorList>
            <person name="Chan K.-G."/>
        </authorList>
    </citation>
    <scope>NUCLEOTIDE SEQUENCE [LARGE SCALE GENOMIC DNA]</scope>
    <source>
        <strain evidence="5">NS15</strain>
    </source>
</reference>
<dbReference type="PANTHER" id="PTHR24322">
    <property type="entry name" value="PKSB"/>
    <property type="match status" value="1"/>
</dbReference>
<evidence type="ECO:0000256" key="3">
    <source>
        <dbReference type="RuleBase" id="RU000363"/>
    </source>
</evidence>
<comment type="similarity">
    <text evidence="1 3">Belongs to the short-chain dehydrogenases/reductases (SDR) family.</text>
</comment>
<name>A0ABM5SWA7_9BURK</name>
<dbReference type="Proteomes" id="UP000035085">
    <property type="component" value="Chromosome"/>
</dbReference>
<keyword evidence="2" id="KW-0560">Oxidoreductase</keyword>
<evidence type="ECO:0000313" key="5">
    <source>
        <dbReference type="Proteomes" id="UP000035085"/>
    </source>
</evidence>
<dbReference type="EMBL" id="CP010897">
    <property type="protein sequence ID" value="AJP56787.1"/>
    <property type="molecule type" value="Genomic_DNA"/>
</dbReference>
<dbReference type="PRINTS" id="PR00081">
    <property type="entry name" value="GDHRDH"/>
</dbReference>
<dbReference type="InterPro" id="IPR036291">
    <property type="entry name" value="NAD(P)-bd_dom_sf"/>
</dbReference>
<proteinExistence type="inferred from homology"/>
<dbReference type="Pfam" id="PF00106">
    <property type="entry name" value="adh_short"/>
    <property type="match status" value="1"/>
</dbReference>
<dbReference type="InterPro" id="IPR002347">
    <property type="entry name" value="SDR_fam"/>
</dbReference>
<evidence type="ECO:0000256" key="1">
    <source>
        <dbReference type="ARBA" id="ARBA00006484"/>
    </source>
</evidence>
<dbReference type="PRINTS" id="PR00080">
    <property type="entry name" value="SDRFAMILY"/>
</dbReference>
<dbReference type="CDD" id="cd05233">
    <property type="entry name" value="SDR_c"/>
    <property type="match status" value="1"/>
</dbReference>
<protein>
    <recommendedName>
        <fullName evidence="6">Short-chain dehydrogenase</fullName>
    </recommendedName>
</protein>
<organism evidence="4 5">
    <name type="scientific">Pandoraea vervacti</name>
    <dbReference type="NCBI Taxonomy" id="656178"/>
    <lineage>
        <taxon>Bacteria</taxon>
        <taxon>Pseudomonadati</taxon>
        <taxon>Pseudomonadota</taxon>
        <taxon>Betaproteobacteria</taxon>
        <taxon>Burkholderiales</taxon>
        <taxon>Burkholderiaceae</taxon>
        <taxon>Pandoraea</taxon>
    </lineage>
</organism>
<keyword evidence="5" id="KW-1185">Reference proteome</keyword>
<evidence type="ECO:0000256" key="2">
    <source>
        <dbReference type="ARBA" id="ARBA00023002"/>
    </source>
</evidence>
<evidence type="ECO:0008006" key="6">
    <source>
        <dbReference type="Google" id="ProtNLM"/>
    </source>
</evidence>
<dbReference type="PANTHER" id="PTHR24322:SF736">
    <property type="entry name" value="RETINOL DEHYDROGENASE 10"/>
    <property type="match status" value="1"/>
</dbReference>
<dbReference type="Gene3D" id="3.40.50.720">
    <property type="entry name" value="NAD(P)-binding Rossmann-like Domain"/>
    <property type="match status" value="1"/>
</dbReference>
<dbReference type="SUPFAM" id="SSF51735">
    <property type="entry name" value="NAD(P)-binding Rossmann-fold domains"/>
    <property type="match status" value="1"/>
</dbReference>
<sequence>MNTEANTRVAVVTGAASGIGRALVHALALRGDTVVAADVDVPGLARTMKDTPASGGRVVSAHVDVSRAADVEKLADIAFAIAGRVDLLINNAGVLRTGNCWTTSEAEWRRTLDVNLWSVIHAARAFVPRMLAKGGHIVNVASMAGLTAGPELSAYTVSKFGVVAHSECLAGELAAIDAPIKVSVVCPGAVDTAIANAIHESNDRQGNLAQTNAGLQQIIRNGTKPDAFASALLADVDAGKFWIIPHAEVFAAFAQRARTILRESSDTGLWEQATTCH</sequence>